<feature type="compositionally biased region" description="Polar residues" evidence="9">
    <location>
        <begin position="1399"/>
        <end position="1409"/>
    </location>
</feature>
<gene>
    <name evidence="12" type="ORF">GDO54_013827</name>
</gene>
<feature type="region of interest" description="Disordered" evidence="9">
    <location>
        <begin position="878"/>
        <end position="986"/>
    </location>
</feature>
<comment type="function">
    <text evidence="8">Component of the Mediator complex, a coactivator involved in regulated transcription of nearly all RNA polymerase II-dependent genes. Mediator functions as a bridge to convey information from gene-specific regulatory proteins to the basal RNA polymerase II transcription machinery. Mediator is recruited to promoters by direct interactions with regulatory proteins and serves as a scaffold for the assembly of a functional preinitiation complex with RNA polymerase II and the general transcription factors.</text>
</comment>
<feature type="region of interest" description="Disordered" evidence="9">
    <location>
        <begin position="625"/>
        <end position="657"/>
    </location>
</feature>
<dbReference type="Pfam" id="PF18296">
    <property type="entry name" value="MID_MedPIWI"/>
    <property type="match status" value="1"/>
</dbReference>
<dbReference type="InterPro" id="IPR041285">
    <property type="entry name" value="MID_MedPIWI"/>
</dbReference>
<keyword evidence="13" id="KW-1185">Reference proteome</keyword>
<dbReference type="GO" id="GO:0016592">
    <property type="term" value="C:mediator complex"/>
    <property type="evidence" value="ECO:0007669"/>
    <property type="project" value="InterPro"/>
</dbReference>
<comment type="subcellular location">
    <subcellularLocation>
        <location evidence="1 8">Nucleus</location>
    </subcellularLocation>
</comment>
<evidence type="ECO:0000256" key="2">
    <source>
        <dbReference type="ARBA" id="ARBA00009354"/>
    </source>
</evidence>
<feature type="compositionally biased region" description="Basic and acidic residues" evidence="9">
    <location>
        <begin position="1906"/>
        <end position="1918"/>
    </location>
</feature>
<reference evidence="12" key="1">
    <citation type="thesis" date="2020" institute="ProQuest LLC" country="789 East Eisenhower Parkway, Ann Arbor, MI, USA">
        <title>Comparative Genomics and Chromosome Evolution.</title>
        <authorList>
            <person name="Mudd A.B."/>
        </authorList>
    </citation>
    <scope>NUCLEOTIDE SEQUENCE</scope>
    <source>
        <strain evidence="12">1538</strain>
        <tissue evidence="12">Blood</tissue>
    </source>
</reference>
<feature type="compositionally biased region" description="Basic and acidic residues" evidence="9">
    <location>
        <begin position="722"/>
        <end position="733"/>
    </location>
</feature>
<dbReference type="EMBL" id="DYDO01000006">
    <property type="protein sequence ID" value="DBA22832.1"/>
    <property type="molecule type" value="Genomic_DNA"/>
</dbReference>
<feature type="compositionally biased region" description="Polar residues" evidence="9">
    <location>
        <begin position="196"/>
        <end position="212"/>
    </location>
</feature>
<sequence length="2040" mass="224450">MQEEGLWENGLSYECRTLLFKAIHNLLERCLLDKSFVRIGKWFVKPCEREDKNTSKSENLSCSFTFFLHGESSVCTSVEIAQHQPVYLINQHHLHLAQTSHTPCQVILSPYGLSGTLTGHAYKTSDPTTRKLLEEWRPFYPTVLSARKEQQEDQEMLYDDDFPAAVEVIVGGVRMVYPSAFVLIAHSDLPVPPSNGPSVHNTTSIQQNTANKDPSPCRMPLTPPTSPDQAVPGEFRPFSANGGSQTTADAANHTRHSPKRAGRSYLKLRSHMTQRAWRECILNRNPSRTSGANQQEEEASVSRTRWDFVDPSQRVSCLCSRHKLAKQRGAQSASRPPSVSQACVGGTPSSSNASLQPPASSKHKPNDRQEKAEKLQKKATTPFHHRPSPMQNEQCLTQEQTVQQRQVTEPTNGPATTNRQFPTGPSAGELDQLLPVHPTDSPHSPASPMPPTLSPQPPQQEIEVPDQEVAVSNLYPNGLEMQPLDDRTIMATGLGMPIMTEMSETSLYCAGLPQTHQAENKWQGYKIPNMASQDFRPPEIQGEWHETKPEVGTEGTALKRLLSQPNKRFKVLDEKRQVVAENNYVEQLPLHPCEGFGDTSDPYTFEDGDIKYSFTTTSKKCKMGVEPNLSRKQKGEEEFEKDGSPAEHPVPVPDGKDAMSIFSPTSKTTDPRQDRGVAASLTQVTDLAPSLNDLDNIFDNSEDEDLAGSPGTRAAKVAIGGTEDRRDRRDEGRATVPYLPTDLQRMFPTPPSLEQHPAFSPIMVYKDGVGSDTATALGMMESPMVNFVSMQHIEFKMEVEEGLCSPKPEEIKDYSFVYKVPSYQAFLGSSMFAPLKSLPSQCLLSLKIPDACIYRPSWAAPAKVQHLPLPPAAPFNRDGYMNVPSEGSLTDPDYLQLNTPQTNTPIAPCSAAPASNGGTGGVLPSPATPRFSVPTPRTPRTPRTPKGAGGASGQGSVKYDSTDLCSPASTPSTTRPLSSVDPASSHPAPEAHSLYVTLLLSDSVLNIFKDRNFDSCCICACNLNIKGSDVGIYIPDSSNEDQYRCTCGFSAIVNRRLGYHSGLFIEDEIDIFGKSSFIGQAVERRYNMKEAARRSQEPPPSDLLLLLQSQCTKPFTNSGGTWDLLYNKGEYLLDGTTCNYDKVRVESSDAWPECLNALEQGRQYVDNPTGGRVDETLVRSATFHLWPHSNVLDVSMLPSQDVVRTLLSLQPVLQDAIQKKRTGRTWENIQHVQGPLTWQQFHKMAGRGSYGSEESPEPLPIPNLLVGYDKDFLTIAPFSLPFWERLLLEPYGGQRDVGYLVLCPENPALLNGAKAFFSDLSAVYEMCRLGQHRPICKVLCDGIMKVGCSGTEPSTEDTPPVEEMDNHAQLQMYAQTCRQHLAPYLSSLQLDSSLLLPPKNQSPSSQGTQSPAAPPCPSNPPANSTSNGTGTTPVAQQVPSSSVPVGNSTASSAFNSYPTQNSTSSGERLSGCQTNTEVEANQPSTQLETPESAAEREKIGIPTVAEPTGVLTSYPTVVIYMVDPFTYTVDEESNAGNFWLLGLIRCFTDMLEILPEQLRTACVLQVVPCRYLLQTVHDETVSYIQHLKSLAFSVYCQCRRPVATQIPIKPLTGFGPAAALNAILKSSDQQFPGQFYSPPFLLAPTKDKQTELGETFGEAGQKYNVLFVGYCLSHDQRWLLASCTDLQGELLDTCVVNIHVPNRFRRSRVSARKIGLQKLWEWCVGIMQMTSLPWRVVIGRLGRLGHGELKDWSILLGECSLQNISRQLKEACRMCGISAADSPSILSACLVAMEPQGSFNVMPDAVTMGSVFGRSTALNLQTSQLSTPQDASCTHILVFPTSATIQVAPANFANEDDMFDLAFPDMPDMENDLGILIQGNLHSPPNSSPGSPTGIGTGSQFQHSRSQGERLLSRETPEELKQQPLALGYYVSTAKAENLPEWFWSSCPQAQNQCPLFLKASLHHHISVSQSDDLIPARTSQRVPHPLDSKTTSDVLRFVLEQYNALSWLTCNPATQDRTSCLPVHFTVLTQMYNMIMDIL</sequence>
<evidence type="ECO:0000259" key="11">
    <source>
        <dbReference type="Pfam" id="PF18296"/>
    </source>
</evidence>
<feature type="compositionally biased region" description="Basic and acidic residues" evidence="9">
    <location>
        <begin position="633"/>
        <end position="645"/>
    </location>
</feature>
<dbReference type="Pfam" id="PF06333">
    <property type="entry name" value="Med13_C"/>
    <property type="match status" value="1"/>
</dbReference>
<evidence type="ECO:0000313" key="13">
    <source>
        <dbReference type="Proteomes" id="UP001181693"/>
    </source>
</evidence>
<dbReference type="PANTHER" id="PTHR48249:SF1">
    <property type="entry name" value="MEDIATOR OF RNA POLYMERASE II TRANSCRIPTION SUBUNIT 13-LIKE"/>
    <property type="match status" value="1"/>
</dbReference>
<dbReference type="Proteomes" id="UP001181693">
    <property type="component" value="Unassembled WGS sequence"/>
</dbReference>
<comment type="caution">
    <text evidence="12">The sequence shown here is derived from an EMBL/GenBank/DDBJ whole genome shotgun (WGS) entry which is preliminary data.</text>
</comment>
<feature type="compositionally biased region" description="Basic residues" evidence="9">
    <location>
        <begin position="253"/>
        <end position="266"/>
    </location>
</feature>
<evidence type="ECO:0000256" key="4">
    <source>
        <dbReference type="ARBA" id="ARBA00023015"/>
    </source>
</evidence>
<feature type="region of interest" description="Disordered" evidence="9">
    <location>
        <begin position="701"/>
        <end position="734"/>
    </location>
</feature>
<keyword evidence="3 8" id="KW-0678">Repressor</keyword>
<feature type="compositionally biased region" description="Low complexity" evidence="9">
    <location>
        <begin position="1421"/>
        <end position="1445"/>
    </location>
</feature>
<feature type="compositionally biased region" description="Polar residues" evidence="9">
    <location>
        <begin position="284"/>
        <end position="294"/>
    </location>
</feature>
<feature type="region of interest" description="Disordered" evidence="9">
    <location>
        <begin position="194"/>
        <end position="266"/>
    </location>
</feature>
<feature type="compositionally biased region" description="Polar residues" evidence="9">
    <location>
        <begin position="963"/>
        <end position="977"/>
    </location>
</feature>
<organism evidence="12 13">
    <name type="scientific">Pyxicephalus adspersus</name>
    <name type="common">African bullfrog</name>
    <dbReference type="NCBI Taxonomy" id="30357"/>
    <lineage>
        <taxon>Eukaryota</taxon>
        <taxon>Metazoa</taxon>
        <taxon>Chordata</taxon>
        <taxon>Craniata</taxon>
        <taxon>Vertebrata</taxon>
        <taxon>Euteleostomi</taxon>
        <taxon>Amphibia</taxon>
        <taxon>Batrachia</taxon>
        <taxon>Anura</taxon>
        <taxon>Neobatrachia</taxon>
        <taxon>Ranoidea</taxon>
        <taxon>Pyxicephalidae</taxon>
        <taxon>Pyxicephalinae</taxon>
        <taxon>Pyxicephalus</taxon>
    </lineage>
</organism>
<feature type="compositionally biased region" description="Low complexity" evidence="9">
    <location>
        <begin position="393"/>
        <end position="409"/>
    </location>
</feature>
<dbReference type="InterPro" id="IPR009401">
    <property type="entry name" value="Med13_C"/>
</dbReference>
<feature type="compositionally biased region" description="Polar residues" evidence="9">
    <location>
        <begin position="329"/>
        <end position="359"/>
    </location>
</feature>
<evidence type="ECO:0000256" key="5">
    <source>
        <dbReference type="ARBA" id="ARBA00023159"/>
    </source>
</evidence>
<dbReference type="GO" id="GO:0003712">
    <property type="term" value="F:transcription coregulator activity"/>
    <property type="evidence" value="ECO:0007669"/>
    <property type="project" value="InterPro"/>
</dbReference>
<dbReference type="PANTHER" id="PTHR48249">
    <property type="entry name" value="MEDIATOR OF RNA POLYMERASE II TRANSCRIPTION SUBUNIT 13"/>
    <property type="match status" value="1"/>
</dbReference>
<evidence type="ECO:0000259" key="10">
    <source>
        <dbReference type="Pfam" id="PF06333"/>
    </source>
</evidence>
<feature type="compositionally biased region" description="Basic and acidic residues" evidence="9">
    <location>
        <begin position="364"/>
        <end position="376"/>
    </location>
</feature>
<proteinExistence type="inferred from homology"/>
<keyword evidence="6 8" id="KW-0804">Transcription</keyword>
<keyword evidence="5 8" id="KW-0010">Activator</keyword>
<feature type="compositionally biased region" description="Polar residues" evidence="9">
    <location>
        <begin position="1446"/>
        <end position="1489"/>
    </location>
</feature>
<evidence type="ECO:0000256" key="1">
    <source>
        <dbReference type="ARBA" id="ARBA00004123"/>
    </source>
</evidence>
<comment type="similarity">
    <text evidence="2 8">Belongs to the Mediator complex subunit 13 family.</text>
</comment>
<feature type="domain" description="MID" evidence="11">
    <location>
        <begin position="1295"/>
        <end position="1600"/>
    </location>
</feature>
<feature type="compositionally biased region" description="Polar residues" evidence="9">
    <location>
        <begin position="896"/>
        <end position="905"/>
    </location>
</feature>
<feature type="domain" description="Mediator complex subunit Med13 C-terminal" evidence="10">
    <location>
        <begin position="1636"/>
        <end position="2028"/>
    </location>
</feature>
<accession>A0AAV3AFB8</accession>
<evidence type="ECO:0000256" key="8">
    <source>
        <dbReference type="RuleBase" id="RU364134"/>
    </source>
</evidence>
<dbReference type="InterPro" id="IPR051139">
    <property type="entry name" value="Mediator_complx_sub13"/>
</dbReference>
<evidence type="ECO:0000256" key="9">
    <source>
        <dbReference type="SAM" id="MobiDB-lite"/>
    </source>
</evidence>
<comment type="subunit">
    <text evidence="8">Component of the Mediator complex.</text>
</comment>
<name>A0AAV3AFB8_PYXAD</name>
<feature type="compositionally biased region" description="Low complexity" evidence="9">
    <location>
        <begin position="1883"/>
        <end position="1894"/>
    </location>
</feature>
<feature type="region of interest" description="Disordered" evidence="9">
    <location>
        <begin position="1877"/>
        <end position="1918"/>
    </location>
</feature>
<protein>
    <recommendedName>
        <fullName evidence="8">Mediator of RNA polymerase II transcription subunit 13</fullName>
    </recommendedName>
</protein>
<dbReference type="GO" id="GO:0006357">
    <property type="term" value="P:regulation of transcription by RNA polymerase II"/>
    <property type="evidence" value="ECO:0007669"/>
    <property type="project" value="InterPro"/>
</dbReference>
<evidence type="ECO:0000256" key="3">
    <source>
        <dbReference type="ARBA" id="ARBA00022491"/>
    </source>
</evidence>
<feature type="region of interest" description="Disordered" evidence="9">
    <location>
        <begin position="327"/>
        <end position="463"/>
    </location>
</feature>
<feature type="region of interest" description="Disordered" evidence="9">
    <location>
        <begin position="1395"/>
        <end position="1497"/>
    </location>
</feature>
<feature type="compositionally biased region" description="Polar residues" evidence="9">
    <location>
        <begin position="410"/>
        <end position="423"/>
    </location>
</feature>
<keyword evidence="7 8" id="KW-0539">Nucleus</keyword>
<feature type="compositionally biased region" description="Pro residues" evidence="9">
    <location>
        <begin position="445"/>
        <end position="458"/>
    </location>
</feature>
<keyword evidence="4 8" id="KW-0805">Transcription regulation</keyword>
<evidence type="ECO:0000256" key="7">
    <source>
        <dbReference type="ARBA" id="ARBA00023242"/>
    </source>
</evidence>
<evidence type="ECO:0000256" key="6">
    <source>
        <dbReference type="ARBA" id="ARBA00023163"/>
    </source>
</evidence>
<feature type="region of interest" description="Disordered" evidence="9">
    <location>
        <begin position="282"/>
        <end position="305"/>
    </location>
</feature>
<evidence type="ECO:0000313" key="12">
    <source>
        <dbReference type="EMBL" id="DBA22832.1"/>
    </source>
</evidence>